<dbReference type="Proteomes" id="UP000054988">
    <property type="component" value="Unassembled WGS sequence"/>
</dbReference>
<protein>
    <submittedName>
        <fullName evidence="1">Uncharacterized protein</fullName>
    </submittedName>
</protein>
<sequence length="40" mass="4316">MNGVLRQMVSVIKHCNTSPLLEAGPQQSIIPLLHGPHGLE</sequence>
<dbReference type="EMBL" id="LATX01001869">
    <property type="protein sequence ID" value="KTB37198.1"/>
    <property type="molecule type" value="Genomic_DNA"/>
</dbReference>
<evidence type="ECO:0000313" key="1">
    <source>
        <dbReference type="EMBL" id="KTB37198.1"/>
    </source>
</evidence>
<accession>A0A0W0FLL5</accession>
<evidence type="ECO:0000313" key="2">
    <source>
        <dbReference type="Proteomes" id="UP000054988"/>
    </source>
</evidence>
<organism evidence="1 2">
    <name type="scientific">Moniliophthora roreri</name>
    <name type="common">Frosty pod rot fungus</name>
    <name type="synonym">Monilia roreri</name>
    <dbReference type="NCBI Taxonomy" id="221103"/>
    <lineage>
        <taxon>Eukaryota</taxon>
        <taxon>Fungi</taxon>
        <taxon>Dikarya</taxon>
        <taxon>Basidiomycota</taxon>
        <taxon>Agaricomycotina</taxon>
        <taxon>Agaricomycetes</taxon>
        <taxon>Agaricomycetidae</taxon>
        <taxon>Agaricales</taxon>
        <taxon>Marasmiineae</taxon>
        <taxon>Marasmiaceae</taxon>
        <taxon>Moniliophthora</taxon>
    </lineage>
</organism>
<name>A0A0W0FLL5_MONRR</name>
<reference evidence="1 2" key="1">
    <citation type="submission" date="2015-12" db="EMBL/GenBank/DDBJ databases">
        <title>Draft genome sequence of Moniliophthora roreri, the causal agent of frosty pod rot of cacao.</title>
        <authorList>
            <person name="Aime M.C."/>
            <person name="Diaz-Valderrama J.R."/>
            <person name="Kijpornyongpan T."/>
            <person name="Phillips-Mora W."/>
        </authorList>
    </citation>
    <scope>NUCLEOTIDE SEQUENCE [LARGE SCALE GENOMIC DNA]</scope>
    <source>
        <strain evidence="1 2">MCA 2952</strain>
    </source>
</reference>
<dbReference type="AlphaFoldDB" id="A0A0W0FLL5"/>
<gene>
    <name evidence="1" type="ORF">WG66_10368</name>
</gene>
<comment type="caution">
    <text evidence="1">The sequence shown here is derived from an EMBL/GenBank/DDBJ whole genome shotgun (WGS) entry which is preliminary data.</text>
</comment>
<proteinExistence type="predicted"/>